<proteinExistence type="predicted"/>
<name>A0A8H4PS23_9HYPO</name>
<protein>
    <submittedName>
        <fullName evidence="2">Uncharacterized protein</fullName>
    </submittedName>
</protein>
<feature type="compositionally biased region" description="Basic and acidic residues" evidence="1">
    <location>
        <begin position="15"/>
        <end position="27"/>
    </location>
</feature>
<feature type="region of interest" description="Disordered" evidence="1">
    <location>
        <begin position="1"/>
        <end position="27"/>
    </location>
</feature>
<keyword evidence="3" id="KW-1185">Reference proteome</keyword>
<reference evidence="2 3" key="1">
    <citation type="journal article" date="2020" name="Genome Biol. Evol.">
        <title>A new high-quality draft genome assembly of the Chinese cordyceps Ophiocordyceps sinensis.</title>
        <authorList>
            <person name="Shu R."/>
            <person name="Zhang J."/>
            <person name="Meng Q."/>
            <person name="Zhang H."/>
            <person name="Zhou G."/>
            <person name="Li M."/>
            <person name="Wu P."/>
            <person name="Zhao Y."/>
            <person name="Chen C."/>
            <person name="Qin Q."/>
        </authorList>
    </citation>
    <scope>NUCLEOTIDE SEQUENCE [LARGE SCALE GENOMIC DNA]</scope>
    <source>
        <strain evidence="2 3">IOZ07</strain>
    </source>
</reference>
<dbReference type="AlphaFoldDB" id="A0A8H4PS23"/>
<evidence type="ECO:0000313" key="3">
    <source>
        <dbReference type="Proteomes" id="UP000557566"/>
    </source>
</evidence>
<accession>A0A8H4PS23</accession>
<evidence type="ECO:0000256" key="1">
    <source>
        <dbReference type="SAM" id="MobiDB-lite"/>
    </source>
</evidence>
<organism evidence="2 3">
    <name type="scientific">Ophiocordyceps sinensis</name>
    <dbReference type="NCBI Taxonomy" id="72228"/>
    <lineage>
        <taxon>Eukaryota</taxon>
        <taxon>Fungi</taxon>
        <taxon>Dikarya</taxon>
        <taxon>Ascomycota</taxon>
        <taxon>Pezizomycotina</taxon>
        <taxon>Sordariomycetes</taxon>
        <taxon>Hypocreomycetidae</taxon>
        <taxon>Hypocreales</taxon>
        <taxon>Ophiocordycipitaceae</taxon>
        <taxon>Ophiocordyceps</taxon>
    </lineage>
</organism>
<gene>
    <name evidence="2" type="ORF">G6O67_003615</name>
</gene>
<dbReference type="Proteomes" id="UP000557566">
    <property type="component" value="Unassembled WGS sequence"/>
</dbReference>
<dbReference type="EMBL" id="JAAVMX010000004">
    <property type="protein sequence ID" value="KAF4509441.1"/>
    <property type="molecule type" value="Genomic_DNA"/>
</dbReference>
<sequence length="195" mass="21712">MAVGSWPDEAEPEALSEHPKSRGRGCENKGSLHVVRVVIRSMDDMTAGRSVSRGSTGRKGVDNTWLSWWKRAAVCFTVNYLMGDSREKRLAESQGQRRARSFCSRASEWHCKRLSWAFLNKAFLGFLEQGFPRLPKASQGFPRLPKASLNKASSNTFIPLAGSPIRHDYSRTSARVGGLPWTVGRSKTAIHNSPH</sequence>
<evidence type="ECO:0000313" key="2">
    <source>
        <dbReference type="EMBL" id="KAF4509441.1"/>
    </source>
</evidence>
<comment type="caution">
    <text evidence="2">The sequence shown here is derived from an EMBL/GenBank/DDBJ whole genome shotgun (WGS) entry which is preliminary data.</text>
</comment>